<reference evidence="3 4" key="1">
    <citation type="submission" date="2019-12" db="EMBL/GenBank/DDBJ databases">
        <title>Nitratireductor arenosus sp. nov., Isolated from sea sand, Jeju island, South Korea.</title>
        <authorList>
            <person name="Kim W."/>
        </authorList>
    </citation>
    <scope>NUCLEOTIDE SEQUENCE [LARGE SCALE GENOMIC DNA]</scope>
    <source>
        <strain evidence="3 4">CAU 1489</strain>
    </source>
</reference>
<dbReference type="Pfam" id="PF03808">
    <property type="entry name" value="Glyco_tran_WecG"/>
    <property type="match status" value="1"/>
</dbReference>
<dbReference type="AlphaFoldDB" id="A0A844QK55"/>
<accession>A0A844QK55</accession>
<evidence type="ECO:0000256" key="1">
    <source>
        <dbReference type="ARBA" id="ARBA00022676"/>
    </source>
</evidence>
<name>A0A844QK55_9HYPH</name>
<organism evidence="3 4">
    <name type="scientific">Nitratireductor arenosus</name>
    <dbReference type="NCBI Taxonomy" id="2682096"/>
    <lineage>
        <taxon>Bacteria</taxon>
        <taxon>Pseudomonadati</taxon>
        <taxon>Pseudomonadota</taxon>
        <taxon>Alphaproteobacteria</taxon>
        <taxon>Hyphomicrobiales</taxon>
        <taxon>Phyllobacteriaceae</taxon>
        <taxon>Nitratireductor</taxon>
    </lineage>
</organism>
<evidence type="ECO:0000313" key="3">
    <source>
        <dbReference type="EMBL" id="MVA99685.1"/>
    </source>
</evidence>
<dbReference type="PANTHER" id="PTHR34136">
    <property type="match status" value="1"/>
</dbReference>
<dbReference type="EMBL" id="WPHG01000007">
    <property type="protein sequence ID" value="MVA99685.1"/>
    <property type="molecule type" value="Genomic_DNA"/>
</dbReference>
<evidence type="ECO:0000256" key="2">
    <source>
        <dbReference type="ARBA" id="ARBA00022679"/>
    </source>
</evidence>
<gene>
    <name evidence="3" type="ORF">GN330_20745</name>
</gene>
<dbReference type="Proteomes" id="UP000463224">
    <property type="component" value="Unassembled WGS sequence"/>
</dbReference>
<keyword evidence="4" id="KW-1185">Reference proteome</keyword>
<dbReference type="InterPro" id="IPR004629">
    <property type="entry name" value="WecG_TagA_CpsF"/>
</dbReference>
<sequence>MSMHSLTAPAGQPNVQREKDILGVNVAPFDRAEAIDFLAHRIQERRFTKIGFLNAHIANIASTDARFAALLSDFVVLADGVGVDMAAKILYGAPFPANLNGTDFIPAFLKSQQKPLSVGLLGASRDNVEQAAERLREMLPHHLVTVVHDGFFDAAAEDEILARLRQQRPDVLLVAMGVPRQEYWIDDRLSADHCTTAFAVGALFDFLSGAIPRAPSWVRWLRLEWLFRLGLEPARLWRRYIVGNPLFLFRVLLQKLRRAGPAA</sequence>
<dbReference type="RefSeq" id="WP_156715138.1">
    <property type="nucleotide sequence ID" value="NZ_WPHG01000007.1"/>
</dbReference>
<dbReference type="PANTHER" id="PTHR34136:SF1">
    <property type="entry name" value="UDP-N-ACETYL-D-MANNOSAMINURONIC ACID TRANSFERASE"/>
    <property type="match status" value="1"/>
</dbReference>
<protein>
    <submittedName>
        <fullName evidence="3">WecB/TagA/CpsF family glycosyltransferase</fullName>
    </submittedName>
</protein>
<evidence type="ECO:0000313" key="4">
    <source>
        <dbReference type="Proteomes" id="UP000463224"/>
    </source>
</evidence>
<dbReference type="NCBIfam" id="TIGR00696">
    <property type="entry name" value="wecG_tagA_cpsF"/>
    <property type="match status" value="1"/>
</dbReference>
<dbReference type="GO" id="GO:0016758">
    <property type="term" value="F:hexosyltransferase activity"/>
    <property type="evidence" value="ECO:0007669"/>
    <property type="project" value="TreeGrafter"/>
</dbReference>
<keyword evidence="2 3" id="KW-0808">Transferase</keyword>
<comment type="caution">
    <text evidence="3">The sequence shown here is derived from an EMBL/GenBank/DDBJ whole genome shotgun (WGS) entry which is preliminary data.</text>
</comment>
<proteinExistence type="predicted"/>
<dbReference type="CDD" id="cd06533">
    <property type="entry name" value="Glyco_transf_WecG_TagA"/>
    <property type="match status" value="1"/>
</dbReference>
<keyword evidence="1" id="KW-0328">Glycosyltransferase</keyword>